<proteinExistence type="predicted"/>
<dbReference type="SMART" id="SM00225">
    <property type="entry name" value="BTB"/>
    <property type="match status" value="1"/>
</dbReference>
<feature type="domain" description="BTB" evidence="1">
    <location>
        <begin position="297"/>
        <end position="364"/>
    </location>
</feature>
<dbReference type="Proteomes" id="UP000499080">
    <property type="component" value="Unassembled WGS sequence"/>
</dbReference>
<evidence type="ECO:0000259" key="1">
    <source>
        <dbReference type="PROSITE" id="PS50097"/>
    </source>
</evidence>
<evidence type="ECO:0000313" key="3">
    <source>
        <dbReference type="Proteomes" id="UP000499080"/>
    </source>
</evidence>
<dbReference type="PROSITE" id="PS50097">
    <property type="entry name" value="BTB"/>
    <property type="match status" value="1"/>
</dbReference>
<dbReference type="SUPFAM" id="SSF49599">
    <property type="entry name" value="TRAF domain-like"/>
    <property type="match status" value="1"/>
</dbReference>
<accession>A0A4Y2PER9</accession>
<dbReference type="InterPro" id="IPR011333">
    <property type="entry name" value="SKP1/BTB/POZ_sf"/>
</dbReference>
<reference evidence="2 3" key="1">
    <citation type="journal article" date="2019" name="Sci. Rep.">
        <title>Orb-weaving spider Araneus ventricosus genome elucidates the spidroin gene catalogue.</title>
        <authorList>
            <person name="Kono N."/>
            <person name="Nakamura H."/>
            <person name="Ohtoshi R."/>
            <person name="Moran D.A.P."/>
            <person name="Shinohara A."/>
            <person name="Yoshida Y."/>
            <person name="Fujiwara M."/>
            <person name="Mori M."/>
            <person name="Tomita M."/>
            <person name="Arakawa K."/>
        </authorList>
    </citation>
    <scope>NUCLEOTIDE SEQUENCE [LARGE SCALE GENOMIC DNA]</scope>
</reference>
<dbReference type="PANTHER" id="PTHR24413">
    <property type="entry name" value="SPECKLE-TYPE POZ PROTEIN"/>
    <property type="match status" value="1"/>
</dbReference>
<dbReference type="AlphaFoldDB" id="A0A4Y2PER9"/>
<dbReference type="Pfam" id="PF00651">
    <property type="entry name" value="BTB"/>
    <property type="match status" value="1"/>
</dbReference>
<dbReference type="OrthoDB" id="684045at2759"/>
<comment type="caution">
    <text evidence="2">The sequence shown here is derived from an EMBL/GenBank/DDBJ whole genome shotgun (WGS) entry which is preliminary data.</text>
</comment>
<evidence type="ECO:0000313" key="2">
    <source>
        <dbReference type="EMBL" id="GBN50498.1"/>
    </source>
</evidence>
<protein>
    <submittedName>
        <fullName evidence="2">TD and POZ domain-containing protein 3</fullName>
    </submittedName>
</protein>
<dbReference type="InterPro" id="IPR000210">
    <property type="entry name" value="BTB/POZ_dom"/>
</dbReference>
<sequence>MGGTKFCLFLGSKHIDFTDCVICFLKRLTDRGPNQLELDFELSFLDGDGSVIQSEIYLKKVYRKEYFDVESVLCAKKDEVFLHKKDLYIHDDTLTIRCRIWDSQEFIIQSGRCFTETRIGSECRSFVGTIDKFSFLKPRKKYPICIKSSSTEISDVSLVLSVGADGLLHVEIKSFEAIRYYRCKIFILDKFENKAISGQGEFRGEEPHCITLTLSKEYLVKNREYFLPNDKLTILCEVMLPGDATVGEMEYIFDCHDTEGVISDTRSTDVSSEEHHVENLTTLKDDLISLFREGIFSDTKLNTATETFSAHISVLSARSPVFKSMFTNDMKEKTNQCVDIDDLDADTVRRMLLFMYSDTVDDLDYNSAKSLYFAADKYNIISLRCRCSSFLKQKLLESNCCDVLLLADKHQDTDLKNAVQAYIAKNDEVVLFSNEWKDLEKNHSQLTTEVLRFMYLKNRRN</sequence>
<keyword evidence="3" id="KW-1185">Reference proteome</keyword>
<dbReference type="Gene3D" id="1.25.40.420">
    <property type="match status" value="1"/>
</dbReference>
<name>A0A4Y2PER9_ARAVE</name>
<dbReference type="SUPFAM" id="SSF54695">
    <property type="entry name" value="POZ domain"/>
    <property type="match status" value="1"/>
</dbReference>
<dbReference type="EMBL" id="BGPR01011279">
    <property type="protein sequence ID" value="GBN50498.1"/>
    <property type="molecule type" value="Genomic_DNA"/>
</dbReference>
<organism evidence="2 3">
    <name type="scientific">Araneus ventricosus</name>
    <name type="common">Orbweaver spider</name>
    <name type="synonym">Epeira ventricosa</name>
    <dbReference type="NCBI Taxonomy" id="182803"/>
    <lineage>
        <taxon>Eukaryota</taxon>
        <taxon>Metazoa</taxon>
        <taxon>Ecdysozoa</taxon>
        <taxon>Arthropoda</taxon>
        <taxon>Chelicerata</taxon>
        <taxon>Arachnida</taxon>
        <taxon>Araneae</taxon>
        <taxon>Araneomorphae</taxon>
        <taxon>Entelegynae</taxon>
        <taxon>Araneoidea</taxon>
        <taxon>Araneidae</taxon>
        <taxon>Araneus</taxon>
    </lineage>
</organism>
<dbReference type="Gene3D" id="3.30.710.10">
    <property type="entry name" value="Potassium Channel Kv1.1, Chain A"/>
    <property type="match status" value="1"/>
</dbReference>
<gene>
    <name evidence="2" type="primary">Tdpoz3_15</name>
    <name evidence="2" type="ORF">AVEN_3570_1</name>
</gene>